<accession>A0A1G5LI18</accession>
<organism evidence="1 2">
    <name type="scientific">Microvirga guangxiensis</name>
    <dbReference type="NCBI Taxonomy" id="549386"/>
    <lineage>
        <taxon>Bacteria</taxon>
        <taxon>Pseudomonadati</taxon>
        <taxon>Pseudomonadota</taxon>
        <taxon>Alphaproteobacteria</taxon>
        <taxon>Hyphomicrobiales</taxon>
        <taxon>Methylobacteriaceae</taxon>
        <taxon>Microvirga</taxon>
    </lineage>
</organism>
<name>A0A1G5LI18_9HYPH</name>
<gene>
    <name evidence="1" type="ORF">SAMN02927923_04348</name>
</gene>
<protein>
    <submittedName>
        <fullName evidence="1">Uncharacterized protein</fullName>
    </submittedName>
</protein>
<keyword evidence="2" id="KW-1185">Reference proteome</keyword>
<reference evidence="1 2" key="1">
    <citation type="submission" date="2016-10" db="EMBL/GenBank/DDBJ databases">
        <authorList>
            <person name="de Groot N.N."/>
        </authorList>
    </citation>
    <scope>NUCLEOTIDE SEQUENCE [LARGE SCALE GENOMIC DNA]</scope>
    <source>
        <strain evidence="1 2">CGMCC 1.7666</strain>
    </source>
</reference>
<dbReference type="Proteomes" id="UP000199569">
    <property type="component" value="Unassembled WGS sequence"/>
</dbReference>
<dbReference type="EMBL" id="FMVJ01000019">
    <property type="protein sequence ID" value="SCZ12543.1"/>
    <property type="molecule type" value="Genomic_DNA"/>
</dbReference>
<evidence type="ECO:0000313" key="2">
    <source>
        <dbReference type="Proteomes" id="UP000199569"/>
    </source>
</evidence>
<proteinExistence type="predicted"/>
<dbReference type="AlphaFoldDB" id="A0A1G5LI18"/>
<evidence type="ECO:0000313" key="1">
    <source>
        <dbReference type="EMBL" id="SCZ12543.1"/>
    </source>
</evidence>
<sequence>MISRYLEHVLFESEVDWVTRYVLEAITRGNSLGKKLVEVGICIAAGLKGGPVREGLRMLAGPGVMELNPSCGIWVANPTARIALAWSSPLASLNTGARF</sequence>